<reference evidence="3 4" key="1">
    <citation type="submission" date="2015-01" db="EMBL/GenBank/DDBJ databases">
        <title>The Genome Sequence of Fonsecaea pedrosoi CBS 271.37.</title>
        <authorList>
            <consortium name="The Broad Institute Genomics Platform"/>
            <person name="Cuomo C."/>
            <person name="de Hoog S."/>
            <person name="Gorbushina A."/>
            <person name="Stielow B."/>
            <person name="Teixiera M."/>
            <person name="Abouelleil A."/>
            <person name="Chapman S.B."/>
            <person name="Priest M."/>
            <person name="Young S.K."/>
            <person name="Wortman J."/>
            <person name="Nusbaum C."/>
            <person name="Birren B."/>
        </authorList>
    </citation>
    <scope>NUCLEOTIDE SEQUENCE [LARGE SCALE GENOMIC DNA]</scope>
    <source>
        <strain evidence="3 4">CBS 271.37</strain>
    </source>
</reference>
<dbReference type="HOGENOM" id="CLU_012494_6_3_1"/>
<dbReference type="GO" id="GO:0016787">
    <property type="term" value="F:hydrolase activity"/>
    <property type="evidence" value="ECO:0007669"/>
    <property type="project" value="UniProtKB-KW"/>
</dbReference>
<protein>
    <submittedName>
        <fullName evidence="3">Unplaced genomic scaffold supercont1.6, whole genome shotgun sequence</fullName>
    </submittedName>
</protein>
<dbReference type="Proteomes" id="UP000053029">
    <property type="component" value="Unassembled WGS sequence"/>
</dbReference>
<keyword evidence="1" id="KW-0378">Hydrolase</keyword>
<dbReference type="AlphaFoldDB" id="A0A0D2G8X2"/>
<proteinExistence type="predicted"/>
<dbReference type="OrthoDB" id="4139065at2759"/>
<name>A0A0D2G8X2_9EURO</name>
<dbReference type="EMBL" id="KN846974">
    <property type="protein sequence ID" value="KIW77153.1"/>
    <property type="molecule type" value="Genomic_DNA"/>
</dbReference>
<feature type="domain" description="Alpha/beta hydrolase fold-3" evidence="2">
    <location>
        <begin position="92"/>
        <end position="305"/>
    </location>
</feature>
<dbReference type="STRING" id="1442368.A0A0D2G8X2"/>
<dbReference type="Pfam" id="PF07859">
    <property type="entry name" value="Abhydrolase_3"/>
    <property type="match status" value="1"/>
</dbReference>
<dbReference type="RefSeq" id="XP_013280961.1">
    <property type="nucleotide sequence ID" value="XM_013425507.1"/>
</dbReference>
<dbReference type="PANTHER" id="PTHR48081:SF8">
    <property type="entry name" value="ALPHA_BETA HYDROLASE FOLD-3 DOMAIN-CONTAINING PROTEIN-RELATED"/>
    <property type="match status" value="1"/>
</dbReference>
<dbReference type="PANTHER" id="PTHR48081">
    <property type="entry name" value="AB HYDROLASE SUPERFAMILY PROTEIN C4A8.06C"/>
    <property type="match status" value="1"/>
</dbReference>
<dbReference type="VEuPathDB" id="FungiDB:Z517_09599"/>
<sequence>MPLKNQQYSKFSAEFENFLKGQTEGNPLAALPLKEVREAVANAESALWDRDSEGIKWRELSISAPSVGLEVPIRIYEPSPSPQELPGHIAFMIHGGGWSLGGTYSDSYAVRALVRRLGMVVVTIGYHLAPENPFPVALNECCDALQWICTQSGLVKSPQQKLVMAGFSAGGNLSAAVTQWACRNRLARHIAAQVLFSPATCHYKQLAHASHAFNTELESINNATSPFLSPEQLKGFWDIYDAADGKDSRVSPLLAENLSTQPPTYIQVCGADPLRDEGLAYAERLQRAGVEVGVDIYAGMPHAYHSDLIAIPGRGRTMDDLVKWLSPVLSPRNISEDSIKSQLS</sequence>
<dbReference type="InterPro" id="IPR013094">
    <property type="entry name" value="AB_hydrolase_3"/>
</dbReference>
<accession>A0A0D2G8X2</accession>
<dbReference type="Gene3D" id="3.40.50.1820">
    <property type="entry name" value="alpha/beta hydrolase"/>
    <property type="match status" value="1"/>
</dbReference>
<dbReference type="InterPro" id="IPR029058">
    <property type="entry name" value="AB_hydrolase_fold"/>
</dbReference>
<evidence type="ECO:0000313" key="3">
    <source>
        <dbReference type="EMBL" id="KIW77153.1"/>
    </source>
</evidence>
<keyword evidence="4" id="KW-1185">Reference proteome</keyword>
<evidence type="ECO:0000259" key="2">
    <source>
        <dbReference type="Pfam" id="PF07859"/>
    </source>
</evidence>
<organism evidence="3 4">
    <name type="scientific">Fonsecaea pedrosoi CBS 271.37</name>
    <dbReference type="NCBI Taxonomy" id="1442368"/>
    <lineage>
        <taxon>Eukaryota</taxon>
        <taxon>Fungi</taxon>
        <taxon>Dikarya</taxon>
        <taxon>Ascomycota</taxon>
        <taxon>Pezizomycotina</taxon>
        <taxon>Eurotiomycetes</taxon>
        <taxon>Chaetothyriomycetidae</taxon>
        <taxon>Chaetothyriales</taxon>
        <taxon>Herpotrichiellaceae</taxon>
        <taxon>Fonsecaea</taxon>
    </lineage>
</organism>
<gene>
    <name evidence="3" type="ORF">Z517_09599</name>
</gene>
<dbReference type="InterPro" id="IPR050300">
    <property type="entry name" value="GDXG_lipolytic_enzyme"/>
</dbReference>
<dbReference type="SUPFAM" id="SSF53474">
    <property type="entry name" value="alpha/beta-Hydrolases"/>
    <property type="match status" value="1"/>
</dbReference>
<evidence type="ECO:0000313" key="4">
    <source>
        <dbReference type="Proteomes" id="UP000053029"/>
    </source>
</evidence>
<evidence type="ECO:0000256" key="1">
    <source>
        <dbReference type="ARBA" id="ARBA00022801"/>
    </source>
</evidence>
<dbReference type="GeneID" id="25309089"/>